<evidence type="ECO:0000256" key="1">
    <source>
        <dbReference type="ARBA" id="ARBA00004246"/>
    </source>
</evidence>
<evidence type="ECO:0000256" key="10">
    <source>
        <dbReference type="SAM" id="MobiDB-lite"/>
    </source>
</evidence>
<dbReference type="InterPro" id="IPR014928">
    <property type="entry name" value="Serine_rich_dom"/>
</dbReference>
<dbReference type="Gene3D" id="1.20.120.830">
    <property type="entry name" value="Serine-rich domain"/>
    <property type="match status" value="1"/>
</dbReference>
<evidence type="ECO:0000256" key="4">
    <source>
        <dbReference type="ARBA" id="ARBA00022443"/>
    </source>
</evidence>
<dbReference type="Pfam" id="PF12026">
    <property type="entry name" value="CAS_C"/>
    <property type="match status" value="1"/>
</dbReference>
<gene>
    <name evidence="12" type="primary">CASS4</name>
</gene>
<evidence type="ECO:0000256" key="7">
    <source>
        <dbReference type="ARBA" id="ARBA00022889"/>
    </source>
</evidence>
<keyword evidence="7" id="KW-0130">Cell adhesion</keyword>
<feature type="compositionally biased region" description="Low complexity" evidence="10">
    <location>
        <begin position="396"/>
        <end position="408"/>
    </location>
</feature>
<dbReference type="GO" id="GO:0005925">
    <property type="term" value="C:focal adhesion"/>
    <property type="evidence" value="ECO:0007669"/>
    <property type="project" value="UniProtKB-SubCell"/>
</dbReference>
<dbReference type="GO" id="GO:0007169">
    <property type="term" value="P:cell surface receptor protein tyrosine kinase signaling pathway"/>
    <property type="evidence" value="ECO:0007669"/>
    <property type="project" value="TreeGrafter"/>
</dbReference>
<accession>A0AAX7VQ14</accession>
<dbReference type="Gene3D" id="1.20.120.230">
    <property type="entry name" value="Alpha-catenin/vinculin-like"/>
    <property type="match status" value="1"/>
</dbReference>
<comment type="subcellular location">
    <subcellularLocation>
        <location evidence="1">Cell junction</location>
        <location evidence="1">Focal adhesion</location>
    </subcellularLocation>
    <subcellularLocation>
        <location evidence="2">Cytoplasm</location>
    </subcellularLocation>
</comment>
<dbReference type="GeneTree" id="ENSGT00950000183008"/>
<proteinExistence type="inferred from homology"/>
<dbReference type="InterPro" id="IPR001452">
    <property type="entry name" value="SH3_domain"/>
</dbReference>
<evidence type="ECO:0000256" key="8">
    <source>
        <dbReference type="ARBA" id="ARBA00022949"/>
    </source>
</evidence>
<feature type="compositionally biased region" description="Polar residues" evidence="10">
    <location>
        <begin position="242"/>
        <end position="257"/>
    </location>
</feature>
<evidence type="ECO:0000256" key="5">
    <source>
        <dbReference type="ARBA" id="ARBA00022490"/>
    </source>
</evidence>
<dbReference type="Pfam" id="PF14604">
    <property type="entry name" value="SH3_9"/>
    <property type="match status" value="1"/>
</dbReference>
<dbReference type="SUPFAM" id="SSF50044">
    <property type="entry name" value="SH3-domain"/>
    <property type="match status" value="1"/>
</dbReference>
<dbReference type="AlphaFoldDB" id="A0AAX7VQ14"/>
<dbReference type="FunFam" id="1.20.120.230:FF:000029">
    <property type="entry name" value="Cas scaffold protein family member 4"/>
    <property type="match status" value="1"/>
</dbReference>
<feature type="domain" description="SH3" evidence="11">
    <location>
        <begin position="4"/>
        <end position="66"/>
    </location>
</feature>
<feature type="region of interest" description="Disordered" evidence="10">
    <location>
        <begin position="580"/>
        <end position="606"/>
    </location>
</feature>
<dbReference type="InterPro" id="IPR021901">
    <property type="entry name" value="CAS_C"/>
</dbReference>
<dbReference type="Proteomes" id="UP000265100">
    <property type="component" value="Chromosome 5"/>
</dbReference>
<name>A0AAX7VQ14_ASTCA</name>
<dbReference type="CDD" id="cd11844">
    <property type="entry name" value="SH3_CAS"/>
    <property type="match status" value="1"/>
</dbReference>
<reference evidence="12" key="1">
    <citation type="submission" date="2018-05" db="EMBL/GenBank/DDBJ databases">
        <authorList>
            <person name="Datahose"/>
        </authorList>
    </citation>
    <scope>NUCLEOTIDE SEQUENCE</scope>
</reference>
<keyword evidence="13" id="KW-1185">Reference proteome</keyword>
<keyword evidence="6" id="KW-0597">Phosphoprotein</keyword>
<comment type="similarity">
    <text evidence="3">Belongs to the CAS family.</text>
</comment>
<protein>
    <recommendedName>
        <fullName evidence="11">SH3 domain-containing protein</fullName>
    </recommendedName>
</protein>
<dbReference type="InterPro" id="IPR038319">
    <property type="entry name" value="Serine_rich_sf"/>
</dbReference>
<dbReference type="PANTHER" id="PTHR10654:SF19">
    <property type="entry name" value="CAS SCAFFOLDING PROTEIN FAMILY MEMBER 4"/>
    <property type="match status" value="1"/>
</dbReference>
<dbReference type="FunFam" id="2.30.30.40:FF:000009">
    <property type="entry name" value="Breast cancer anti-estrogen resistance 1"/>
    <property type="match status" value="1"/>
</dbReference>
<dbReference type="PANTHER" id="PTHR10654">
    <property type="entry name" value="CAS SCAFFOLDING PROTEIN"/>
    <property type="match status" value="1"/>
</dbReference>
<dbReference type="GO" id="GO:0007155">
    <property type="term" value="P:cell adhesion"/>
    <property type="evidence" value="ECO:0007669"/>
    <property type="project" value="UniProtKB-KW"/>
</dbReference>
<evidence type="ECO:0000259" key="11">
    <source>
        <dbReference type="PROSITE" id="PS50002"/>
    </source>
</evidence>
<keyword evidence="5" id="KW-0963">Cytoplasm</keyword>
<dbReference type="InterPro" id="IPR037362">
    <property type="entry name" value="CAS_fam"/>
</dbReference>
<keyword evidence="8" id="KW-0965">Cell junction</keyword>
<sequence length="807" mass="90168">VVVPHNQLAKALYDNTAECPDELAFRKGDILTVINPNVAGTSGWWMCSLYGRHGLAPANRLKLLPQMVTPAVHEVPRSTHGKTDDSVQNIYQTPRTTSSPAYERMDMIYKVPSAHLLASKGPEAPGPEAHKVQVVFFLYLENYYFAVFGKELVVADSQSVCPRSKSFMLLRKCRTCTLSVEQLCSCSQVYPVPPPPSQEPNYDIPIPSATESRNKTIDGYNTLPSSRKPELIYDVPVGPEKQSPSRGISDTLSSKSISRPMYDTLPAHRKESPPILLYDIPKPKSPDIQIKTKVLPKDYNKLPTPKPTEESVYVVPAKEEHLIQGVTDQPNDQNPIECRGNSSNDFELQRVRLQRMRNFLVCTTFHGIQESGQTALREDEQGRNKHLSAADNQRISTASSSSNSSCDSLALSSSSPELLREVTLGQDEACRKLLDLQESVCEAVPKLMHFVSSHWRCKEHLEKHLKEIKEAAELIVCSLTGFLNFALDVKGNARRLTDANLQTRLFKQLSIIEDSGVILQQTVSNLNEAKWPLNKLSQEPGKVQTPDQLERFVMVARTIPDDVKRLVSIINANGKLLFRTPQRDQESVNTTDPPEKKCPDKTKQEGDLAEDDNVYVELQVSTSATLNPCCILINILALNFPQTKKEENKQQEVQKEPKENKACLPLFCFSPAQAKQHSSDSGTEEKQLSSMSEHCRLYFGALQKAIGGFVGSLQDGQPPEKFISQSKLVIMVGQRLVDTLYREAHRKGSNQSLLCKSNHLCALLKQLAVATKKAALHFPDKQALREAQEFATQLAQRAQHFRLSLEL</sequence>
<keyword evidence="4 9" id="KW-0728">SH3 domain</keyword>
<evidence type="ECO:0000256" key="3">
    <source>
        <dbReference type="ARBA" id="ARBA00007848"/>
    </source>
</evidence>
<feature type="region of interest" description="Disordered" evidence="10">
    <location>
        <begin position="237"/>
        <end position="259"/>
    </location>
</feature>
<dbReference type="Pfam" id="PF08824">
    <property type="entry name" value="Serine_rich"/>
    <property type="match status" value="1"/>
</dbReference>
<evidence type="ECO:0000256" key="2">
    <source>
        <dbReference type="ARBA" id="ARBA00004496"/>
    </source>
</evidence>
<evidence type="ECO:0000313" key="13">
    <source>
        <dbReference type="Proteomes" id="UP000265100"/>
    </source>
</evidence>
<reference evidence="12" key="3">
    <citation type="submission" date="2025-09" db="UniProtKB">
        <authorList>
            <consortium name="Ensembl"/>
        </authorList>
    </citation>
    <scope>IDENTIFICATION</scope>
</reference>
<dbReference type="GO" id="GO:0005886">
    <property type="term" value="C:plasma membrane"/>
    <property type="evidence" value="ECO:0007669"/>
    <property type="project" value="TreeGrafter"/>
</dbReference>
<dbReference type="PROSITE" id="PS50002">
    <property type="entry name" value="SH3"/>
    <property type="match status" value="1"/>
</dbReference>
<dbReference type="InterPro" id="IPR036028">
    <property type="entry name" value="SH3-like_dom_sf"/>
</dbReference>
<feature type="compositionally biased region" description="Basic and acidic residues" evidence="10">
    <location>
        <begin position="593"/>
        <end position="606"/>
    </location>
</feature>
<dbReference type="FunFam" id="1.20.120.830:FF:000001">
    <property type="entry name" value="BCAR1 scaffold protein, Cas family member"/>
    <property type="match status" value="1"/>
</dbReference>
<dbReference type="Ensembl" id="ENSACLT00000077896.1">
    <property type="protein sequence ID" value="ENSACLP00000083894.1"/>
    <property type="gene ID" value="ENSACLG00000026051.2"/>
</dbReference>
<evidence type="ECO:0000313" key="12">
    <source>
        <dbReference type="Ensembl" id="ENSACLP00000083894.1"/>
    </source>
</evidence>
<dbReference type="Gene3D" id="2.30.30.40">
    <property type="entry name" value="SH3 Domains"/>
    <property type="match status" value="1"/>
</dbReference>
<dbReference type="GO" id="GO:0016477">
    <property type="term" value="P:cell migration"/>
    <property type="evidence" value="ECO:0007669"/>
    <property type="project" value="TreeGrafter"/>
</dbReference>
<dbReference type="SMART" id="SM00326">
    <property type="entry name" value="SH3"/>
    <property type="match status" value="1"/>
</dbReference>
<organism evidence="12 13">
    <name type="scientific">Astatotilapia calliptera</name>
    <name type="common">Eastern happy</name>
    <name type="synonym">Chromis callipterus</name>
    <dbReference type="NCBI Taxonomy" id="8154"/>
    <lineage>
        <taxon>Eukaryota</taxon>
        <taxon>Metazoa</taxon>
        <taxon>Chordata</taxon>
        <taxon>Craniata</taxon>
        <taxon>Vertebrata</taxon>
        <taxon>Euteleostomi</taxon>
        <taxon>Actinopterygii</taxon>
        <taxon>Neopterygii</taxon>
        <taxon>Teleostei</taxon>
        <taxon>Neoteleostei</taxon>
        <taxon>Acanthomorphata</taxon>
        <taxon>Ovalentaria</taxon>
        <taxon>Cichlomorphae</taxon>
        <taxon>Cichliformes</taxon>
        <taxon>Cichlidae</taxon>
        <taxon>African cichlids</taxon>
        <taxon>Pseudocrenilabrinae</taxon>
        <taxon>Haplochromini</taxon>
        <taxon>Astatotilapia</taxon>
    </lineage>
</organism>
<dbReference type="PRINTS" id="PR00452">
    <property type="entry name" value="SH3DOMAIN"/>
</dbReference>
<evidence type="ECO:0000256" key="6">
    <source>
        <dbReference type="ARBA" id="ARBA00022553"/>
    </source>
</evidence>
<feature type="region of interest" description="Disordered" evidence="10">
    <location>
        <begin position="371"/>
        <end position="408"/>
    </location>
</feature>
<evidence type="ECO:0000256" key="9">
    <source>
        <dbReference type="PROSITE-ProRule" id="PRU00192"/>
    </source>
</evidence>
<reference evidence="12" key="2">
    <citation type="submission" date="2025-08" db="UniProtKB">
        <authorList>
            <consortium name="Ensembl"/>
        </authorList>
    </citation>
    <scope>IDENTIFICATION</scope>
</reference>
<dbReference type="GO" id="GO:0005737">
    <property type="term" value="C:cytoplasm"/>
    <property type="evidence" value="ECO:0007669"/>
    <property type="project" value="UniProtKB-SubCell"/>
</dbReference>